<reference evidence="1 2" key="1">
    <citation type="journal article" date="2018" name="Mol. Plant">
        <title>The genome of Artemisia annua provides insight into the evolution of Asteraceae family and artemisinin biosynthesis.</title>
        <authorList>
            <person name="Shen Q."/>
            <person name="Zhang L."/>
            <person name="Liao Z."/>
            <person name="Wang S."/>
            <person name="Yan T."/>
            <person name="Shi P."/>
            <person name="Liu M."/>
            <person name="Fu X."/>
            <person name="Pan Q."/>
            <person name="Wang Y."/>
            <person name="Lv Z."/>
            <person name="Lu X."/>
            <person name="Zhang F."/>
            <person name="Jiang W."/>
            <person name="Ma Y."/>
            <person name="Chen M."/>
            <person name="Hao X."/>
            <person name="Li L."/>
            <person name="Tang Y."/>
            <person name="Lv G."/>
            <person name="Zhou Y."/>
            <person name="Sun X."/>
            <person name="Brodelius P.E."/>
            <person name="Rose J.K.C."/>
            <person name="Tang K."/>
        </authorList>
    </citation>
    <scope>NUCLEOTIDE SEQUENCE [LARGE SCALE GENOMIC DNA]</scope>
    <source>
        <strain evidence="2">cv. Huhao1</strain>
        <tissue evidence="1">Leaf</tissue>
    </source>
</reference>
<protein>
    <submittedName>
        <fullName evidence="1">RNA-directed DNA polymerase, eukaryota, Reverse transcriptase zinc-binding domain protein</fullName>
    </submittedName>
</protein>
<keyword evidence="2" id="KW-1185">Reference proteome</keyword>
<dbReference type="OrthoDB" id="1740865at2759"/>
<proteinExistence type="predicted"/>
<comment type="caution">
    <text evidence="1">The sequence shown here is derived from an EMBL/GenBank/DDBJ whole genome shotgun (WGS) entry which is preliminary data.</text>
</comment>
<evidence type="ECO:0000313" key="2">
    <source>
        <dbReference type="Proteomes" id="UP000245207"/>
    </source>
</evidence>
<evidence type="ECO:0000313" key="1">
    <source>
        <dbReference type="EMBL" id="PWA42638.1"/>
    </source>
</evidence>
<name>A0A2U1L0X4_ARTAN</name>
<dbReference type="Proteomes" id="UP000245207">
    <property type="component" value="Unassembled WGS sequence"/>
</dbReference>
<keyword evidence="1" id="KW-0808">Transferase</keyword>
<dbReference type="GO" id="GO:0003964">
    <property type="term" value="F:RNA-directed DNA polymerase activity"/>
    <property type="evidence" value="ECO:0007669"/>
    <property type="project" value="UniProtKB-KW"/>
</dbReference>
<gene>
    <name evidence="1" type="ORF">CTI12_AA542770</name>
</gene>
<accession>A0A2U1L0X4</accession>
<dbReference type="EMBL" id="PKPP01012278">
    <property type="protein sequence ID" value="PWA42638.1"/>
    <property type="molecule type" value="Genomic_DNA"/>
</dbReference>
<keyword evidence="1" id="KW-0695">RNA-directed DNA polymerase</keyword>
<sequence length="203" mass="23132">MLSKWWWRFRTDENALWCNIIRSIHGPSGGLDDASYMRSKRGPWYHIAKLKDDFLTIGINLPSLFKKKIGNGRNTRFLLDNWLGGACLYEPYPRLFRLEANPDCLVHDRAPTFVTIPSVHTTAESLSHSAYDGNSNPGNGLRGLCFNWVWGRPIRSDYLTACLPSTLTIFCAPPCTTQFEPIFLGLTFCSPNLSFFMDTWCLV</sequence>
<organism evidence="1 2">
    <name type="scientific">Artemisia annua</name>
    <name type="common">Sweet wormwood</name>
    <dbReference type="NCBI Taxonomy" id="35608"/>
    <lineage>
        <taxon>Eukaryota</taxon>
        <taxon>Viridiplantae</taxon>
        <taxon>Streptophyta</taxon>
        <taxon>Embryophyta</taxon>
        <taxon>Tracheophyta</taxon>
        <taxon>Spermatophyta</taxon>
        <taxon>Magnoliopsida</taxon>
        <taxon>eudicotyledons</taxon>
        <taxon>Gunneridae</taxon>
        <taxon>Pentapetalae</taxon>
        <taxon>asterids</taxon>
        <taxon>campanulids</taxon>
        <taxon>Asterales</taxon>
        <taxon>Asteraceae</taxon>
        <taxon>Asteroideae</taxon>
        <taxon>Anthemideae</taxon>
        <taxon>Artemisiinae</taxon>
        <taxon>Artemisia</taxon>
    </lineage>
</organism>
<dbReference type="AlphaFoldDB" id="A0A2U1L0X4"/>
<keyword evidence="1" id="KW-0548">Nucleotidyltransferase</keyword>